<dbReference type="PROSITE" id="PS50974">
    <property type="entry name" value="ADOMET_ACTIVATION"/>
    <property type="match status" value="1"/>
</dbReference>
<feature type="domain" description="AdoMet activation" evidence="2">
    <location>
        <begin position="1"/>
        <end position="73"/>
    </location>
</feature>
<dbReference type="AlphaFoldDB" id="A0AAD5VLU2"/>
<sequence>MAEQQSLPSYVIEFCKMFPSNGRLCTIMNCPAKTYLDINPQDDTHSYDYAVGNNTADLKFQYWLIVPWGGGSMIIPVDKTQTVRYLCPSNPAAPANVPATVSPFPTIWTIMPTTNSPTYKSSPGKLIAYIASGPSSVGGLGLLVWGPSPNSGTNVSNFTTDWPQQLWEIDFISKEDKIIPNFGLVGLVLLLDGM</sequence>
<proteinExistence type="predicted"/>
<accession>A0AAD5VLU2</accession>
<dbReference type="Proteomes" id="UP001213000">
    <property type="component" value="Unassembled WGS sequence"/>
</dbReference>
<dbReference type="GO" id="GO:0008705">
    <property type="term" value="F:methionine synthase activity"/>
    <property type="evidence" value="ECO:0007669"/>
    <property type="project" value="InterPro"/>
</dbReference>
<dbReference type="EMBL" id="JANIEX010000740">
    <property type="protein sequence ID" value="KAJ3563618.1"/>
    <property type="molecule type" value="Genomic_DNA"/>
</dbReference>
<keyword evidence="1" id="KW-0808">Transferase</keyword>
<organism evidence="3 4">
    <name type="scientific">Leucocoprinus birnbaumii</name>
    <dbReference type="NCBI Taxonomy" id="56174"/>
    <lineage>
        <taxon>Eukaryota</taxon>
        <taxon>Fungi</taxon>
        <taxon>Dikarya</taxon>
        <taxon>Basidiomycota</taxon>
        <taxon>Agaricomycotina</taxon>
        <taxon>Agaricomycetes</taxon>
        <taxon>Agaricomycetidae</taxon>
        <taxon>Agaricales</taxon>
        <taxon>Agaricineae</taxon>
        <taxon>Agaricaceae</taxon>
        <taxon>Leucocoprinus</taxon>
    </lineage>
</organism>
<name>A0AAD5VLU2_9AGAR</name>
<evidence type="ECO:0000313" key="4">
    <source>
        <dbReference type="Proteomes" id="UP001213000"/>
    </source>
</evidence>
<dbReference type="InterPro" id="IPR004223">
    <property type="entry name" value="VitB12-dep_Met_synth_activ_dom"/>
</dbReference>
<reference evidence="3" key="1">
    <citation type="submission" date="2022-07" db="EMBL/GenBank/DDBJ databases">
        <title>Genome Sequence of Leucocoprinus birnbaumii.</title>
        <authorList>
            <person name="Buettner E."/>
        </authorList>
    </citation>
    <scope>NUCLEOTIDE SEQUENCE</scope>
    <source>
        <strain evidence="3">VT141</strain>
    </source>
</reference>
<comment type="caution">
    <text evidence="3">The sequence shown here is derived from an EMBL/GenBank/DDBJ whole genome shotgun (WGS) entry which is preliminary data.</text>
</comment>
<evidence type="ECO:0000313" key="3">
    <source>
        <dbReference type="EMBL" id="KAJ3563618.1"/>
    </source>
</evidence>
<gene>
    <name evidence="3" type="ORF">NP233_g8824</name>
</gene>
<evidence type="ECO:0000259" key="2">
    <source>
        <dbReference type="PROSITE" id="PS50974"/>
    </source>
</evidence>
<protein>
    <recommendedName>
        <fullName evidence="2">AdoMet activation domain-containing protein</fullName>
    </recommendedName>
</protein>
<keyword evidence="4" id="KW-1185">Reference proteome</keyword>
<dbReference type="GO" id="GO:0032259">
    <property type="term" value="P:methylation"/>
    <property type="evidence" value="ECO:0007669"/>
    <property type="project" value="UniProtKB-KW"/>
</dbReference>
<evidence type="ECO:0000256" key="1">
    <source>
        <dbReference type="PROSITE-ProRule" id="PRU00346"/>
    </source>
</evidence>
<keyword evidence="1" id="KW-0489">Methyltransferase</keyword>